<dbReference type="InterPro" id="IPR027417">
    <property type="entry name" value="P-loop_NTPase"/>
</dbReference>
<comment type="pathway">
    <text evidence="1 8">One-carbon metabolism; tetrahydrofolate interconversion.</text>
</comment>
<gene>
    <name evidence="8 9" type="primary">fhs</name>
    <name evidence="9" type="ORF">MOTE_13220</name>
</gene>
<dbReference type="FunFam" id="3.10.410.10:FF:000001">
    <property type="entry name" value="Putative formate--tetrahydrofolate ligase"/>
    <property type="match status" value="1"/>
</dbReference>
<keyword evidence="4 8" id="KW-0547">Nucleotide-binding</keyword>
<evidence type="ECO:0000313" key="10">
    <source>
        <dbReference type="Proteomes" id="UP000182811"/>
    </source>
</evidence>
<evidence type="ECO:0000256" key="1">
    <source>
        <dbReference type="ARBA" id="ARBA00004777"/>
    </source>
</evidence>
<evidence type="ECO:0000256" key="5">
    <source>
        <dbReference type="ARBA" id="ARBA00022840"/>
    </source>
</evidence>
<dbReference type="Pfam" id="PF01268">
    <property type="entry name" value="FTHFS"/>
    <property type="match status" value="1"/>
</dbReference>
<dbReference type="PROSITE" id="PS00721">
    <property type="entry name" value="FTHFS_1"/>
    <property type="match status" value="1"/>
</dbReference>
<dbReference type="SUPFAM" id="SSF52540">
    <property type="entry name" value="P-loop containing nucleoside triphosphate hydrolases"/>
    <property type="match status" value="1"/>
</dbReference>
<keyword evidence="3 8" id="KW-0436">Ligase</keyword>
<evidence type="ECO:0000256" key="7">
    <source>
        <dbReference type="ARBA" id="ARBA00061363"/>
    </source>
</evidence>
<evidence type="ECO:0000256" key="3">
    <source>
        <dbReference type="ARBA" id="ARBA00022598"/>
    </source>
</evidence>
<name>A0A1J5NKC7_NEOTH</name>
<evidence type="ECO:0000256" key="8">
    <source>
        <dbReference type="HAMAP-Rule" id="MF_01543"/>
    </source>
</evidence>
<keyword evidence="2 8" id="KW-0554">One-carbon metabolism</keyword>
<dbReference type="EC" id="6.3.4.3" evidence="8"/>
<dbReference type="InterPro" id="IPR000559">
    <property type="entry name" value="Formate_THF_ligase"/>
</dbReference>
<dbReference type="Gene3D" id="3.30.1510.10">
    <property type="entry name" value="Domain 2, N(10)-formyltetrahydrofolate synthetase"/>
    <property type="match status" value="1"/>
</dbReference>
<keyword evidence="5 8" id="KW-0067">ATP-binding</keyword>
<evidence type="ECO:0000256" key="6">
    <source>
        <dbReference type="ARBA" id="ARBA00049033"/>
    </source>
</evidence>
<organism evidence="9 10">
    <name type="scientific">Neomoorella thermoacetica</name>
    <name type="common">Clostridium thermoaceticum</name>
    <dbReference type="NCBI Taxonomy" id="1525"/>
    <lineage>
        <taxon>Bacteria</taxon>
        <taxon>Bacillati</taxon>
        <taxon>Bacillota</taxon>
        <taxon>Clostridia</taxon>
        <taxon>Neomoorellales</taxon>
        <taxon>Neomoorellaceae</taxon>
        <taxon>Neomoorella</taxon>
    </lineage>
</organism>
<dbReference type="OrthoDB" id="9761733at2"/>
<dbReference type="UniPathway" id="UPA00193"/>
<dbReference type="NCBIfam" id="NF010030">
    <property type="entry name" value="PRK13505.1"/>
    <property type="match status" value="1"/>
</dbReference>
<feature type="binding site" evidence="8">
    <location>
        <begin position="68"/>
        <end position="75"/>
    </location>
    <ligand>
        <name>ATP</name>
        <dbReference type="ChEBI" id="CHEBI:30616"/>
    </ligand>
</feature>
<accession>A0A1J5NKC7</accession>
<dbReference type="HAMAP" id="MF_01543">
    <property type="entry name" value="FTHFS"/>
    <property type="match status" value="1"/>
</dbReference>
<sequence>MTKVPSDIEIAQAAKMKPVMELARGLGIQEDEIELYGKYKAKISLDVYRRLKDKPDGKLILVTAITPTPAGEGKTTTSVGLTDALARLGKKVMVCLREPSLGPSFGIKGGAAGGGYAQVVPMEDINLHFTGDIHAVTYAHNLLAAMVDNHLQQGNALNIDPRTVTWRRVIDLNDRALRNIVIGLGGKANGVPRETGFDISVASEVMACLCLASDLMDLKERFSRIVVGYTYDGKPVTAGDLEAQGSMALLMKDAIKPNLVQTLENTPAFIHGGPFANIAHGCNSITATKTALKLADYVVTEAGFGADLGAEKFYDVKCRYAGFKPDATVIVATVRALKMHGGVPKSDLATENLEALREGFANLEKHIENIGKFGVPAVVAINAFPTDTEAELNLLYELCAKAGAEVALSEVWAKGGEGGLELARKVLQTLETRPSNFHFLYSLDLSIKDKIAKIVTEIYGADGVNYTAEADKAIQRYESLGYGNLPVVMAKTQYSFSDDMTKLGRPRNFTITVREVRLSAGAGFIVPITGAIMTMPGLPKRPAACSIDIDADGVITGLF</sequence>
<protein>
    <recommendedName>
        <fullName evidence="8">Formate--tetrahydrofolate ligase</fullName>
        <ecNumber evidence="8">6.3.4.3</ecNumber>
    </recommendedName>
    <alternativeName>
        <fullName evidence="8">Formyltetrahydrofolate synthetase</fullName>
        <shortName evidence="8">FHS</shortName>
        <shortName evidence="8">FTHFS</shortName>
    </alternativeName>
</protein>
<dbReference type="EMBL" id="MDDC01000009">
    <property type="protein sequence ID" value="OIQ59266.1"/>
    <property type="molecule type" value="Genomic_DNA"/>
</dbReference>
<dbReference type="PROSITE" id="PS00722">
    <property type="entry name" value="FTHFS_2"/>
    <property type="match status" value="1"/>
</dbReference>
<evidence type="ECO:0000256" key="4">
    <source>
        <dbReference type="ARBA" id="ARBA00022741"/>
    </source>
</evidence>
<dbReference type="InterPro" id="IPR020628">
    <property type="entry name" value="Formate_THF_ligase_CS"/>
</dbReference>
<dbReference type="CDD" id="cd00477">
    <property type="entry name" value="FTHFS"/>
    <property type="match status" value="1"/>
</dbReference>
<evidence type="ECO:0000256" key="2">
    <source>
        <dbReference type="ARBA" id="ARBA00022563"/>
    </source>
</evidence>
<reference evidence="9 10" key="1">
    <citation type="submission" date="2016-08" db="EMBL/GenBank/DDBJ databases">
        <title>Genome-based comparison of Moorella thermoacetic strains.</title>
        <authorList>
            <person name="Poehlein A."/>
            <person name="Bengelsdorf F.R."/>
            <person name="Esser C."/>
            <person name="Duerre P."/>
            <person name="Daniel R."/>
        </authorList>
    </citation>
    <scope>NUCLEOTIDE SEQUENCE [LARGE SCALE GENOMIC DNA]</scope>
    <source>
        <strain evidence="9 10">DSM 21394</strain>
    </source>
</reference>
<dbReference type="AlphaFoldDB" id="A0A1J5NKC7"/>
<dbReference type="Proteomes" id="UP000182811">
    <property type="component" value="Unassembled WGS sequence"/>
</dbReference>
<evidence type="ECO:0000313" key="9">
    <source>
        <dbReference type="EMBL" id="OIQ59266.1"/>
    </source>
</evidence>
<comment type="caution">
    <text evidence="9">The sequence shown here is derived from an EMBL/GenBank/DDBJ whole genome shotgun (WGS) entry which is preliminary data.</text>
</comment>
<dbReference type="FunFam" id="3.30.1510.10:FF:000001">
    <property type="entry name" value="Formate--tetrahydrofolate ligase"/>
    <property type="match status" value="1"/>
</dbReference>
<dbReference type="GO" id="GO:0035999">
    <property type="term" value="P:tetrahydrofolate interconversion"/>
    <property type="evidence" value="ECO:0007669"/>
    <property type="project" value="UniProtKB-UniRule"/>
</dbReference>
<dbReference type="Gene3D" id="3.40.50.300">
    <property type="entry name" value="P-loop containing nucleotide triphosphate hydrolases"/>
    <property type="match status" value="1"/>
</dbReference>
<dbReference type="Gene3D" id="3.10.410.10">
    <property type="entry name" value="Formyltetrahydrofolate synthetase, domain 3"/>
    <property type="match status" value="1"/>
</dbReference>
<dbReference type="GO" id="GO:0004329">
    <property type="term" value="F:formate-tetrahydrofolate ligase activity"/>
    <property type="evidence" value="ECO:0007669"/>
    <property type="project" value="UniProtKB-UniRule"/>
</dbReference>
<dbReference type="GO" id="GO:0005524">
    <property type="term" value="F:ATP binding"/>
    <property type="evidence" value="ECO:0007669"/>
    <property type="project" value="UniProtKB-UniRule"/>
</dbReference>
<proteinExistence type="inferred from homology"/>
<comment type="similarity">
    <text evidence="7 8">Belongs to the formate--tetrahydrofolate ligase family.</text>
</comment>
<comment type="catalytic activity">
    <reaction evidence="6 8">
        <text>(6S)-5,6,7,8-tetrahydrofolate + formate + ATP = (6R)-10-formyltetrahydrofolate + ADP + phosphate</text>
        <dbReference type="Rhea" id="RHEA:20221"/>
        <dbReference type="ChEBI" id="CHEBI:15740"/>
        <dbReference type="ChEBI" id="CHEBI:30616"/>
        <dbReference type="ChEBI" id="CHEBI:43474"/>
        <dbReference type="ChEBI" id="CHEBI:57453"/>
        <dbReference type="ChEBI" id="CHEBI:195366"/>
        <dbReference type="ChEBI" id="CHEBI:456216"/>
        <dbReference type="EC" id="6.3.4.3"/>
    </reaction>
</comment>